<accession>A0AAV3SC97</accession>
<protein>
    <submittedName>
        <fullName evidence="2">Uncharacterized protein</fullName>
    </submittedName>
</protein>
<dbReference type="Pfam" id="PF24018">
    <property type="entry name" value="DUF7331"/>
    <property type="match status" value="1"/>
</dbReference>
<gene>
    <name evidence="2" type="ORF">GCM10008985_01540</name>
</gene>
<evidence type="ECO:0000313" key="2">
    <source>
        <dbReference type="EMBL" id="GAA0449758.1"/>
    </source>
</evidence>
<sequence>MVTTFITMWPLGATSGTENRHYPKPMSTSPQESPSDTSASVPAREERLVAFEREDGAVVIYDEREHTAWLQSSGAVPIADAR</sequence>
<proteinExistence type="predicted"/>
<dbReference type="EMBL" id="BAAADN010000002">
    <property type="protein sequence ID" value="GAA0449758.1"/>
    <property type="molecule type" value="Genomic_DNA"/>
</dbReference>
<feature type="region of interest" description="Disordered" evidence="1">
    <location>
        <begin position="1"/>
        <end position="43"/>
    </location>
</feature>
<organism evidence="2 3">
    <name type="scientific">Halococcus dombrowskii</name>
    <dbReference type="NCBI Taxonomy" id="179637"/>
    <lineage>
        <taxon>Archaea</taxon>
        <taxon>Methanobacteriati</taxon>
        <taxon>Methanobacteriota</taxon>
        <taxon>Stenosarchaea group</taxon>
        <taxon>Halobacteria</taxon>
        <taxon>Halobacteriales</taxon>
        <taxon>Halococcaceae</taxon>
        <taxon>Halococcus</taxon>
    </lineage>
</organism>
<reference evidence="2" key="2">
    <citation type="submission" date="2023-12" db="EMBL/GenBank/DDBJ databases">
        <authorList>
            <person name="Sun Q."/>
            <person name="Inoue M."/>
        </authorList>
    </citation>
    <scope>NUCLEOTIDE SEQUENCE</scope>
    <source>
        <strain evidence="2">JCM 12289</strain>
    </source>
</reference>
<evidence type="ECO:0000256" key="1">
    <source>
        <dbReference type="SAM" id="MobiDB-lite"/>
    </source>
</evidence>
<dbReference type="Proteomes" id="UP001500962">
    <property type="component" value="Unassembled WGS sequence"/>
</dbReference>
<feature type="compositionally biased region" description="Polar residues" evidence="1">
    <location>
        <begin position="26"/>
        <end position="40"/>
    </location>
</feature>
<evidence type="ECO:0000313" key="3">
    <source>
        <dbReference type="Proteomes" id="UP001500962"/>
    </source>
</evidence>
<dbReference type="InterPro" id="IPR055755">
    <property type="entry name" value="DUF7331"/>
</dbReference>
<comment type="caution">
    <text evidence="2">The sequence shown here is derived from an EMBL/GenBank/DDBJ whole genome shotgun (WGS) entry which is preliminary data.</text>
</comment>
<reference evidence="2" key="1">
    <citation type="journal article" date="2014" name="Int. J. Syst. Evol. Microbiol.">
        <title>Complete genome sequence of Corynebacterium casei LMG S-19264T (=DSM 44701T), isolated from a smear-ripened cheese.</title>
        <authorList>
            <consortium name="US DOE Joint Genome Institute (JGI-PGF)"/>
            <person name="Walter F."/>
            <person name="Albersmeier A."/>
            <person name="Kalinowski J."/>
            <person name="Ruckert C."/>
        </authorList>
    </citation>
    <scope>NUCLEOTIDE SEQUENCE</scope>
    <source>
        <strain evidence="2">JCM 12289</strain>
    </source>
</reference>
<dbReference type="AlphaFoldDB" id="A0AAV3SC97"/>
<name>A0AAV3SC97_HALDO</name>